<protein>
    <submittedName>
        <fullName evidence="1">Uncharacterized protein</fullName>
    </submittedName>
</protein>
<organism evidence="1 2">
    <name type="scientific">Breznakia pachnodae</name>
    <dbReference type="NCBI Taxonomy" id="265178"/>
    <lineage>
        <taxon>Bacteria</taxon>
        <taxon>Bacillati</taxon>
        <taxon>Bacillota</taxon>
        <taxon>Erysipelotrichia</taxon>
        <taxon>Erysipelotrichales</taxon>
        <taxon>Erysipelotrichaceae</taxon>
        <taxon>Breznakia</taxon>
    </lineage>
</organism>
<comment type="caution">
    <text evidence="1">The sequence shown here is derived from an EMBL/GenBank/DDBJ whole genome shotgun (WGS) entry which is preliminary data.</text>
</comment>
<reference evidence="1 2" key="1">
    <citation type="submission" date="2023-07" db="EMBL/GenBank/DDBJ databases">
        <title>Genomic Encyclopedia of Type Strains, Phase IV (KMG-IV): sequencing the most valuable type-strain genomes for metagenomic binning, comparative biology and taxonomic classification.</title>
        <authorList>
            <person name="Goeker M."/>
        </authorList>
    </citation>
    <scope>NUCLEOTIDE SEQUENCE [LARGE SCALE GENOMIC DNA]</scope>
    <source>
        <strain evidence="1 2">DSM 16784</strain>
    </source>
</reference>
<dbReference type="EMBL" id="JAUSUR010000001">
    <property type="protein sequence ID" value="MDQ0359571.1"/>
    <property type="molecule type" value="Genomic_DNA"/>
</dbReference>
<accession>A0ABU0DYP7</accession>
<evidence type="ECO:0000313" key="1">
    <source>
        <dbReference type="EMBL" id="MDQ0359571.1"/>
    </source>
</evidence>
<proteinExistence type="predicted"/>
<sequence length="111" mass="12354">MELVLPKNYVELDCLDELVGEGYWTHVGHAQWTWTFTRADCATMSGVLSAGSSVASAVAYFFPTVAPYAGAIASVLGYSASIFQKGTRYNGLRVYFHTMWWGRTPRWAGYI</sequence>
<gene>
    <name evidence="1" type="ORF">J2S15_000302</name>
</gene>
<name>A0ABU0DYP7_9FIRM</name>
<dbReference type="Proteomes" id="UP001230220">
    <property type="component" value="Unassembled WGS sequence"/>
</dbReference>
<keyword evidence="2" id="KW-1185">Reference proteome</keyword>
<evidence type="ECO:0000313" key="2">
    <source>
        <dbReference type="Proteomes" id="UP001230220"/>
    </source>
</evidence>
<dbReference type="RefSeq" id="WP_307404791.1">
    <property type="nucleotide sequence ID" value="NZ_JAUSUR010000001.1"/>
</dbReference>